<accession>A0A9X2XWL5</accession>
<dbReference type="Gene3D" id="2.40.170.20">
    <property type="entry name" value="TonB-dependent receptor, beta-barrel domain"/>
    <property type="match status" value="1"/>
</dbReference>
<evidence type="ECO:0000256" key="12">
    <source>
        <dbReference type="PROSITE-ProRule" id="PRU01360"/>
    </source>
</evidence>
<keyword evidence="6 14" id="KW-0732">Signal</keyword>
<evidence type="ECO:0000256" key="3">
    <source>
        <dbReference type="ARBA" id="ARBA00022452"/>
    </source>
</evidence>
<keyword evidence="11 12" id="KW-0998">Cell outer membrane</keyword>
<evidence type="ECO:0000256" key="14">
    <source>
        <dbReference type="SAM" id="SignalP"/>
    </source>
</evidence>
<dbReference type="PANTHER" id="PTHR32552:SF68">
    <property type="entry name" value="FERRICHROME OUTER MEMBRANE TRANSPORTER_PHAGE RECEPTOR"/>
    <property type="match status" value="1"/>
</dbReference>
<evidence type="ECO:0000256" key="13">
    <source>
        <dbReference type="RuleBase" id="RU003357"/>
    </source>
</evidence>
<evidence type="ECO:0000256" key="6">
    <source>
        <dbReference type="ARBA" id="ARBA00022729"/>
    </source>
</evidence>
<keyword evidence="17" id="KW-0675">Receptor</keyword>
<proteinExistence type="inferred from homology"/>
<name>A0A9X2XWL5_9BACT</name>
<organism evidence="17 18">
    <name type="scientific">Paraflavisolibacter caeni</name>
    <dbReference type="NCBI Taxonomy" id="2982496"/>
    <lineage>
        <taxon>Bacteria</taxon>
        <taxon>Pseudomonadati</taxon>
        <taxon>Bacteroidota</taxon>
        <taxon>Chitinophagia</taxon>
        <taxon>Chitinophagales</taxon>
        <taxon>Chitinophagaceae</taxon>
        <taxon>Paraflavisolibacter</taxon>
    </lineage>
</organism>
<evidence type="ECO:0000259" key="15">
    <source>
        <dbReference type="Pfam" id="PF00593"/>
    </source>
</evidence>
<evidence type="ECO:0000313" key="17">
    <source>
        <dbReference type="EMBL" id="MCU7550002.1"/>
    </source>
</evidence>
<dbReference type="GO" id="GO:0015344">
    <property type="term" value="F:siderophore uptake transmembrane transporter activity"/>
    <property type="evidence" value="ECO:0007669"/>
    <property type="project" value="TreeGrafter"/>
</dbReference>
<dbReference type="EMBL" id="JAOTIF010000009">
    <property type="protein sequence ID" value="MCU7550002.1"/>
    <property type="molecule type" value="Genomic_DNA"/>
</dbReference>
<keyword evidence="9 13" id="KW-0798">TonB box</keyword>
<feature type="chain" id="PRO_5040866389" evidence="14">
    <location>
        <begin position="19"/>
        <end position="716"/>
    </location>
</feature>
<keyword evidence="5 12" id="KW-0812">Transmembrane</keyword>
<evidence type="ECO:0000256" key="9">
    <source>
        <dbReference type="ARBA" id="ARBA00023077"/>
    </source>
</evidence>
<keyword evidence="8" id="KW-0406">Ion transport</keyword>
<reference evidence="17" key="2">
    <citation type="submission" date="2023-04" db="EMBL/GenBank/DDBJ databases">
        <title>Paracnuella aquatica gen. nov., sp. nov., a member of the family Chitinophagaceae isolated from a hot spring.</title>
        <authorList>
            <person name="Wang C."/>
        </authorList>
    </citation>
    <scope>NUCLEOTIDE SEQUENCE</scope>
    <source>
        <strain evidence="17">LB-8</strain>
    </source>
</reference>
<protein>
    <submittedName>
        <fullName evidence="17">TonB-dependent receptor</fullName>
    </submittedName>
</protein>
<keyword evidence="18" id="KW-1185">Reference proteome</keyword>
<dbReference type="Pfam" id="PF07715">
    <property type="entry name" value="Plug"/>
    <property type="match status" value="1"/>
</dbReference>
<evidence type="ECO:0000259" key="16">
    <source>
        <dbReference type="Pfam" id="PF07715"/>
    </source>
</evidence>
<dbReference type="PANTHER" id="PTHR32552">
    <property type="entry name" value="FERRICHROME IRON RECEPTOR-RELATED"/>
    <property type="match status" value="1"/>
</dbReference>
<dbReference type="AlphaFoldDB" id="A0A9X2XWL5"/>
<keyword evidence="2 12" id="KW-0813">Transport</keyword>
<dbReference type="GO" id="GO:0009279">
    <property type="term" value="C:cell outer membrane"/>
    <property type="evidence" value="ECO:0007669"/>
    <property type="project" value="UniProtKB-SubCell"/>
</dbReference>
<evidence type="ECO:0000256" key="7">
    <source>
        <dbReference type="ARBA" id="ARBA00023004"/>
    </source>
</evidence>
<reference evidence="17" key="1">
    <citation type="submission" date="2022-09" db="EMBL/GenBank/DDBJ databases">
        <authorList>
            <person name="Yuan C."/>
            <person name="Ke Z."/>
        </authorList>
    </citation>
    <scope>NUCLEOTIDE SEQUENCE</scope>
    <source>
        <strain evidence="17">LB-8</strain>
    </source>
</reference>
<evidence type="ECO:0000256" key="1">
    <source>
        <dbReference type="ARBA" id="ARBA00004571"/>
    </source>
</evidence>
<keyword evidence="7" id="KW-0408">Iron</keyword>
<dbReference type="Gene3D" id="2.170.130.10">
    <property type="entry name" value="TonB-dependent receptor, plug domain"/>
    <property type="match status" value="1"/>
</dbReference>
<evidence type="ECO:0000256" key="5">
    <source>
        <dbReference type="ARBA" id="ARBA00022692"/>
    </source>
</evidence>
<dbReference type="RefSeq" id="WP_279297444.1">
    <property type="nucleotide sequence ID" value="NZ_JAOTIF010000009.1"/>
</dbReference>
<dbReference type="PROSITE" id="PS52016">
    <property type="entry name" value="TONB_DEPENDENT_REC_3"/>
    <property type="match status" value="1"/>
</dbReference>
<feature type="domain" description="TonB-dependent receptor plug" evidence="16">
    <location>
        <begin position="43"/>
        <end position="148"/>
    </location>
</feature>
<evidence type="ECO:0000256" key="8">
    <source>
        <dbReference type="ARBA" id="ARBA00023065"/>
    </source>
</evidence>
<keyword evidence="3 12" id="KW-1134">Transmembrane beta strand</keyword>
<dbReference type="InterPro" id="IPR000531">
    <property type="entry name" value="Beta-barrel_TonB"/>
</dbReference>
<evidence type="ECO:0000256" key="11">
    <source>
        <dbReference type="ARBA" id="ARBA00023237"/>
    </source>
</evidence>
<evidence type="ECO:0000256" key="10">
    <source>
        <dbReference type="ARBA" id="ARBA00023136"/>
    </source>
</evidence>
<dbReference type="InterPro" id="IPR039426">
    <property type="entry name" value="TonB-dep_rcpt-like"/>
</dbReference>
<evidence type="ECO:0000256" key="2">
    <source>
        <dbReference type="ARBA" id="ARBA00022448"/>
    </source>
</evidence>
<keyword evidence="10 12" id="KW-0472">Membrane</keyword>
<feature type="signal peptide" evidence="14">
    <location>
        <begin position="1"/>
        <end position="18"/>
    </location>
</feature>
<dbReference type="Proteomes" id="UP001155483">
    <property type="component" value="Unassembled WGS sequence"/>
</dbReference>
<dbReference type="Pfam" id="PF00593">
    <property type="entry name" value="TonB_dep_Rec_b-barrel"/>
    <property type="match status" value="1"/>
</dbReference>
<sequence length="716" mass="81482">MKRIALFSFMLFASNAWSQSINHDTTELMAIEVRATRAGSLAPFTKTNLYKDAIEKQNLGQDLPFLLNQTPSVVVNSDAGNGVGYTGIRIRGTDATRINVTLNGIPYNDAESQGTFFVDLPDFASSLNSIQIQRGVGTSSNGAGAFGATLNLSTNELMTKPYGEFNNSYGSFNTWKNTVKVGTGLIGGHFTTDLRLSNITSDGYIDRASSNLKSYFLSSAYTSDKTTFRLNIFSGKEKTYQAWYGVTEADLKTNRTINYAGMEKPSSPYENETDNYKQDHYQFFYTQHINNNLTFNTGLFYVKGKGYYEQYKADQAYVDYGMPNQVKGTETITASDMIRQLWLDNDYYGDVFSLLYEAGKTQFTFGGAFTKYVGNHYGDVIWAKEGMSDPKHRWYDLNAWKNDASTYAKWQQMIIPNLQVYADLQYRRVRYRIDGFRDNPTLRINNTYNFFNPKAGISYQLNDVLAYASYSISQKEPNRDDFEAGMTQQPKPEKLHDIELGVEKRNEYYSLGATLYYMKYKDQLVLTGKINDVGAYTRTNIDNSYRTGIELQASANISDWLQLSGNLAISKNKVLDFTEYIDDYDNGDQKLNTYSKTDIAFSPNTIAGATVKLIPLKSLEIDLLSKYVGKQYLDNTSNEKRKLDQYFTEDVRASYSFGHKLFKDISIIAQVNNLFNKKYEPNGYTFSYYYNKELVTENYYFPMAGTNLTFGVNIKF</sequence>
<comment type="subcellular location">
    <subcellularLocation>
        <location evidence="1 12">Cell outer membrane</location>
        <topology evidence="1 12">Multi-pass membrane protein</topology>
    </subcellularLocation>
</comment>
<keyword evidence="4" id="KW-0410">Iron transport</keyword>
<dbReference type="InterPro" id="IPR036942">
    <property type="entry name" value="Beta-barrel_TonB_sf"/>
</dbReference>
<gene>
    <name evidence="17" type="ORF">OCK74_12795</name>
</gene>
<dbReference type="InterPro" id="IPR037066">
    <property type="entry name" value="Plug_dom_sf"/>
</dbReference>
<comment type="similarity">
    <text evidence="12 13">Belongs to the TonB-dependent receptor family.</text>
</comment>
<dbReference type="InterPro" id="IPR012910">
    <property type="entry name" value="Plug_dom"/>
</dbReference>
<dbReference type="SUPFAM" id="SSF56935">
    <property type="entry name" value="Porins"/>
    <property type="match status" value="1"/>
</dbReference>
<evidence type="ECO:0000313" key="18">
    <source>
        <dbReference type="Proteomes" id="UP001155483"/>
    </source>
</evidence>
<evidence type="ECO:0000256" key="4">
    <source>
        <dbReference type="ARBA" id="ARBA00022496"/>
    </source>
</evidence>
<comment type="caution">
    <text evidence="17">The sequence shown here is derived from an EMBL/GenBank/DDBJ whole genome shotgun (WGS) entry which is preliminary data.</text>
</comment>
<feature type="domain" description="TonB-dependent receptor-like beta-barrel" evidence="15">
    <location>
        <begin position="235"/>
        <end position="674"/>
    </location>
</feature>